<evidence type="ECO:0000313" key="2">
    <source>
        <dbReference type="Proteomes" id="UP000044071"/>
    </source>
</evidence>
<dbReference type="EMBL" id="CCSB01000002">
    <property type="protein sequence ID" value="CDZ77749.1"/>
    <property type="molecule type" value="Genomic_DNA"/>
</dbReference>
<accession>A0A078L136</accession>
<reference evidence="1 2" key="1">
    <citation type="submission" date="2014-06" db="EMBL/GenBank/DDBJ databases">
        <authorList>
            <person name="Urmite Genomes Urmite Genomes"/>
        </authorList>
    </citation>
    <scope>NUCLEOTIDE SEQUENCE [LARGE SCALE GENOMIC DNA]</scope>
</reference>
<keyword evidence="2" id="KW-1185">Reference proteome</keyword>
<sequence>MLRFLFLILWKKTPHDCEKERETINHPQQTFVDHSAACKHAGVGTLLWYVEYLGQKAHALLPPTAISR</sequence>
<name>A0A078L136_9GAMM</name>
<protein>
    <submittedName>
        <fullName evidence="1">Uncharacterized protein</fullName>
    </submittedName>
</protein>
<evidence type="ECO:0000313" key="1">
    <source>
        <dbReference type="EMBL" id="CDZ77749.1"/>
    </source>
</evidence>
<dbReference type="AlphaFoldDB" id="A0A078L136"/>
<proteinExistence type="predicted"/>
<dbReference type="STRING" id="1034943.BN59_02039"/>
<gene>
    <name evidence="1" type="ORF">BN59_02039</name>
</gene>
<organism evidence="1 2">
    <name type="scientific">Legionella massiliensis</name>
    <dbReference type="NCBI Taxonomy" id="1034943"/>
    <lineage>
        <taxon>Bacteria</taxon>
        <taxon>Pseudomonadati</taxon>
        <taxon>Pseudomonadota</taxon>
        <taxon>Gammaproteobacteria</taxon>
        <taxon>Legionellales</taxon>
        <taxon>Legionellaceae</taxon>
        <taxon>Legionella</taxon>
    </lineage>
</organism>
<dbReference type="Proteomes" id="UP000044071">
    <property type="component" value="Unassembled WGS sequence"/>
</dbReference>
<dbReference type="RefSeq" id="WP_043874235.1">
    <property type="nucleotide sequence ID" value="NZ_CCVW01000002.1"/>
</dbReference>